<evidence type="ECO:0000313" key="3">
    <source>
        <dbReference type="Proteomes" id="UP000625711"/>
    </source>
</evidence>
<evidence type="ECO:0000313" key="2">
    <source>
        <dbReference type="EMBL" id="KAF7285488.1"/>
    </source>
</evidence>
<reference evidence="2" key="1">
    <citation type="submission" date="2020-08" db="EMBL/GenBank/DDBJ databases">
        <title>Genome sequencing and assembly of the red palm weevil Rhynchophorus ferrugineus.</title>
        <authorList>
            <person name="Dias G.B."/>
            <person name="Bergman C.M."/>
            <person name="Manee M."/>
        </authorList>
    </citation>
    <scope>NUCLEOTIDE SEQUENCE</scope>
    <source>
        <strain evidence="2">AA-2017</strain>
        <tissue evidence="2">Whole larva</tissue>
    </source>
</reference>
<gene>
    <name evidence="2" type="ORF">GWI33_010586</name>
</gene>
<dbReference type="AlphaFoldDB" id="A0A834IX50"/>
<feature type="region of interest" description="Disordered" evidence="1">
    <location>
        <begin position="1"/>
        <end position="29"/>
    </location>
</feature>
<name>A0A834IX50_RHYFE</name>
<dbReference type="EMBL" id="JAACXV010000053">
    <property type="protein sequence ID" value="KAF7285488.1"/>
    <property type="molecule type" value="Genomic_DNA"/>
</dbReference>
<comment type="caution">
    <text evidence="2">The sequence shown here is derived from an EMBL/GenBank/DDBJ whole genome shotgun (WGS) entry which is preliminary data.</text>
</comment>
<protein>
    <submittedName>
        <fullName evidence="2">Uncharacterized protein</fullName>
    </submittedName>
</protein>
<keyword evidence="3" id="KW-1185">Reference proteome</keyword>
<dbReference type="Proteomes" id="UP000625711">
    <property type="component" value="Unassembled WGS sequence"/>
</dbReference>
<evidence type="ECO:0000256" key="1">
    <source>
        <dbReference type="SAM" id="MobiDB-lite"/>
    </source>
</evidence>
<sequence length="78" mass="8849">MEKPTGNFLPIEREKTNPSPQTDDDEGANFKKRHFLQPVCPLTCSSMYRFDDDVNKTHEGIGMNMDTAHRPLSKPLGD</sequence>
<organism evidence="2 3">
    <name type="scientific">Rhynchophorus ferrugineus</name>
    <name type="common">Red palm weevil</name>
    <name type="synonym">Curculio ferrugineus</name>
    <dbReference type="NCBI Taxonomy" id="354439"/>
    <lineage>
        <taxon>Eukaryota</taxon>
        <taxon>Metazoa</taxon>
        <taxon>Ecdysozoa</taxon>
        <taxon>Arthropoda</taxon>
        <taxon>Hexapoda</taxon>
        <taxon>Insecta</taxon>
        <taxon>Pterygota</taxon>
        <taxon>Neoptera</taxon>
        <taxon>Endopterygota</taxon>
        <taxon>Coleoptera</taxon>
        <taxon>Polyphaga</taxon>
        <taxon>Cucujiformia</taxon>
        <taxon>Curculionidae</taxon>
        <taxon>Dryophthorinae</taxon>
        <taxon>Rhynchophorus</taxon>
    </lineage>
</organism>
<accession>A0A834IX50</accession>
<proteinExistence type="predicted"/>